<reference evidence="1" key="1">
    <citation type="submission" date="2023-05" db="EMBL/GenBank/DDBJ databases">
        <title>Cataloging the Phylogenetic Diversity of Human Bladder Bacteria.</title>
        <authorList>
            <person name="Du J."/>
        </authorList>
    </citation>
    <scope>NUCLEOTIDE SEQUENCE</scope>
    <source>
        <strain evidence="1">UMB8703</strain>
    </source>
</reference>
<protein>
    <recommendedName>
        <fullName evidence="3">Phage protein</fullName>
    </recommendedName>
</protein>
<organism evidence="1 2">
    <name type="scientific">Streptococcus agalactiae</name>
    <dbReference type="NCBI Taxonomy" id="1311"/>
    <lineage>
        <taxon>Bacteria</taxon>
        <taxon>Bacillati</taxon>
        <taxon>Bacillota</taxon>
        <taxon>Bacilli</taxon>
        <taxon>Lactobacillales</taxon>
        <taxon>Streptococcaceae</taxon>
        <taxon>Streptococcus</taxon>
    </lineage>
</organism>
<evidence type="ECO:0000313" key="2">
    <source>
        <dbReference type="Proteomes" id="UP001230629"/>
    </source>
</evidence>
<dbReference type="EMBL" id="JASOIH010000036">
    <property type="protein sequence ID" value="MDK6900380.1"/>
    <property type="molecule type" value="Genomic_DNA"/>
</dbReference>
<accession>A0AAW6Y117</accession>
<dbReference type="Proteomes" id="UP001230629">
    <property type="component" value="Unassembled WGS sequence"/>
</dbReference>
<sequence length="94" mass="10670">MNNESLKALPESELFKNANDTAANLAGLERTYLAIAQMRFWHAKQYYMLPKEETEASKQHGFRSDDFTQCLEDIDDAYAHILSLGKALKGGEEE</sequence>
<evidence type="ECO:0008006" key="3">
    <source>
        <dbReference type="Google" id="ProtNLM"/>
    </source>
</evidence>
<name>A0AAW6Y117_STRAG</name>
<comment type="caution">
    <text evidence="1">The sequence shown here is derived from an EMBL/GenBank/DDBJ whole genome shotgun (WGS) entry which is preliminary data.</text>
</comment>
<evidence type="ECO:0000313" key="1">
    <source>
        <dbReference type="EMBL" id="MDK6900380.1"/>
    </source>
</evidence>
<proteinExistence type="predicted"/>
<gene>
    <name evidence="1" type="ORF">QP229_10520</name>
</gene>
<dbReference type="AlphaFoldDB" id="A0AAW6Y117"/>